<reference evidence="2" key="1">
    <citation type="submission" date="2021-01" db="EMBL/GenBank/DDBJ databases">
        <title>Genome public.</title>
        <authorList>
            <person name="Liu C."/>
            <person name="Sun Q."/>
        </authorList>
    </citation>
    <scope>NUCLEOTIDE SEQUENCE</scope>
    <source>
        <strain evidence="2">M6</strain>
    </source>
</reference>
<dbReference type="GO" id="GO:0008289">
    <property type="term" value="F:lipid binding"/>
    <property type="evidence" value="ECO:0007669"/>
    <property type="project" value="UniProtKB-KW"/>
</dbReference>
<protein>
    <submittedName>
        <fullName evidence="2">DegV family protein</fullName>
    </submittedName>
</protein>
<dbReference type="PANTHER" id="PTHR33434">
    <property type="entry name" value="DEGV DOMAIN-CONTAINING PROTEIN DR_1986-RELATED"/>
    <property type="match status" value="1"/>
</dbReference>
<sequence length="291" mass="32855">MLVLFTDTDTDITPAEAKEFGYHLISMPYSIDGVTTYPYEDFDEFDAHAFYDQLRGGVLPNTSAISTQKYKDYFEPHFKAGNDILYVHFSRNMTATFDNMDIAVKELSEQYPDCKFYEIDTMGITLCSLMTVKEIGDLYKEGKTAEEMLEWAKTEVNKVGCYFFADDLKFFKHSGRVSGIAGTMGTLLGIRPIIYMNEEGKMVSVGKEKGRVKAMERLLSFVDQLGENVKDHRVLVGHADCRDIAEGIEKMLKEKYGDDLRTEIVDVNPTAGSHCGPNTVGVCFHAKRRSL</sequence>
<dbReference type="SUPFAM" id="SSF82549">
    <property type="entry name" value="DAK1/DegV-like"/>
    <property type="match status" value="1"/>
</dbReference>
<dbReference type="Gene3D" id="3.30.1180.10">
    <property type="match status" value="1"/>
</dbReference>
<evidence type="ECO:0000313" key="3">
    <source>
        <dbReference type="Proteomes" id="UP000633365"/>
    </source>
</evidence>
<dbReference type="NCBIfam" id="TIGR00762">
    <property type="entry name" value="DegV"/>
    <property type="match status" value="1"/>
</dbReference>
<keyword evidence="1" id="KW-0446">Lipid-binding</keyword>
<gene>
    <name evidence="2" type="ORF">JKK62_10790</name>
</gene>
<dbReference type="EMBL" id="JAEQMG010000114">
    <property type="protein sequence ID" value="MBK6089119.1"/>
    <property type="molecule type" value="Genomic_DNA"/>
</dbReference>
<dbReference type="Pfam" id="PF02645">
    <property type="entry name" value="DegV"/>
    <property type="match status" value="1"/>
</dbReference>
<evidence type="ECO:0000313" key="2">
    <source>
        <dbReference type="EMBL" id="MBK6089119.1"/>
    </source>
</evidence>
<accession>A0A934WSI5</accession>
<dbReference type="Gene3D" id="3.40.50.10440">
    <property type="entry name" value="Dihydroxyacetone kinase, domain 1"/>
    <property type="match status" value="1"/>
</dbReference>
<name>A0A934WSI5_9FIRM</name>
<dbReference type="RefSeq" id="WP_201427913.1">
    <property type="nucleotide sequence ID" value="NZ_JAEQMG010000114.1"/>
</dbReference>
<dbReference type="InterPro" id="IPR050270">
    <property type="entry name" value="DegV_domain_contain"/>
</dbReference>
<dbReference type="Gene3D" id="2.20.28.50">
    <property type="entry name" value="degv family protein"/>
    <property type="match status" value="1"/>
</dbReference>
<organism evidence="2 3">
    <name type="scientific">Ruminococcus difficilis</name>
    <dbReference type="NCBI Taxonomy" id="2763069"/>
    <lineage>
        <taxon>Bacteria</taxon>
        <taxon>Bacillati</taxon>
        <taxon>Bacillota</taxon>
        <taxon>Clostridia</taxon>
        <taxon>Eubacteriales</taxon>
        <taxon>Oscillospiraceae</taxon>
        <taxon>Ruminococcus</taxon>
    </lineage>
</organism>
<evidence type="ECO:0000256" key="1">
    <source>
        <dbReference type="ARBA" id="ARBA00023121"/>
    </source>
</evidence>
<dbReference type="AlphaFoldDB" id="A0A934WSI5"/>
<dbReference type="PANTHER" id="PTHR33434:SF2">
    <property type="entry name" value="FATTY ACID-BINDING PROTEIN TM_1468"/>
    <property type="match status" value="1"/>
</dbReference>
<dbReference type="InterPro" id="IPR043168">
    <property type="entry name" value="DegV_C"/>
</dbReference>
<keyword evidence="3" id="KW-1185">Reference proteome</keyword>
<dbReference type="PROSITE" id="PS51482">
    <property type="entry name" value="DEGV"/>
    <property type="match status" value="1"/>
</dbReference>
<comment type="caution">
    <text evidence="2">The sequence shown here is derived from an EMBL/GenBank/DDBJ whole genome shotgun (WGS) entry which is preliminary data.</text>
</comment>
<proteinExistence type="predicted"/>
<dbReference type="InterPro" id="IPR003797">
    <property type="entry name" value="DegV"/>
</dbReference>
<dbReference type="Proteomes" id="UP000633365">
    <property type="component" value="Unassembled WGS sequence"/>
</dbReference>